<dbReference type="SUPFAM" id="SSF48498">
    <property type="entry name" value="Tetracyclin repressor-like, C-terminal domain"/>
    <property type="match status" value="1"/>
</dbReference>
<evidence type="ECO:0000313" key="5">
    <source>
        <dbReference type="Proteomes" id="UP000265719"/>
    </source>
</evidence>
<proteinExistence type="predicted"/>
<evidence type="ECO:0000313" key="4">
    <source>
        <dbReference type="EMBL" id="UOE21036.1"/>
    </source>
</evidence>
<keyword evidence="2" id="KW-0238">DNA-binding</keyword>
<dbReference type="EMBL" id="CP063196">
    <property type="protein sequence ID" value="UOE21036.1"/>
    <property type="molecule type" value="Genomic_DNA"/>
</dbReference>
<accession>A0A399G997</accession>
<dbReference type="InterPro" id="IPR009057">
    <property type="entry name" value="Homeodomain-like_sf"/>
</dbReference>
<evidence type="ECO:0000256" key="3">
    <source>
        <dbReference type="ARBA" id="ARBA00023163"/>
    </source>
</evidence>
<dbReference type="Proteomes" id="UP000265719">
    <property type="component" value="Chromosome"/>
</dbReference>
<dbReference type="InterPro" id="IPR011075">
    <property type="entry name" value="TetR_C"/>
</dbReference>
<dbReference type="PANTHER" id="PTHR30055">
    <property type="entry name" value="HTH-TYPE TRANSCRIPTIONAL REGULATOR RUTR"/>
    <property type="match status" value="1"/>
</dbReference>
<protein>
    <submittedName>
        <fullName evidence="4">TetR/AcrR family transcriptional regulator</fullName>
    </submittedName>
</protein>
<name>A0A399G997_9ACTN</name>
<dbReference type="Gene3D" id="1.10.357.10">
    <property type="entry name" value="Tetracycline Repressor, domain 2"/>
    <property type="match status" value="1"/>
</dbReference>
<dbReference type="KEGG" id="thao:NI17_007755"/>
<dbReference type="RefSeq" id="WP_068690461.1">
    <property type="nucleotide sequence ID" value="NZ_CP063196.1"/>
</dbReference>
<dbReference type="InterPro" id="IPR036271">
    <property type="entry name" value="Tet_transcr_reg_TetR-rel_C_sf"/>
</dbReference>
<organism evidence="4 5">
    <name type="scientific">Thermobifida halotolerans</name>
    <dbReference type="NCBI Taxonomy" id="483545"/>
    <lineage>
        <taxon>Bacteria</taxon>
        <taxon>Bacillati</taxon>
        <taxon>Actinomycetota</taxon>
        <taxon>Actinomycetes</taxon>
        <taxon>Streptosporangiales</taxon>
        <taxon>Nocardiopsidaceae</taxon>
        <taxon>Thermobifida</taxon>
    </lineage>
</organism>
<dbReference type="Gene3D" id="1.10.10.60">
    <property type="entry name" value="Homeodomain-like"/>
    <property type="match status" value="1"/>
</dbReference>
<dbReference type="Pfam" id="PF16859">
    <property type="entry name" value="TetR_C_11"/>
    <property type="match status" value="1"/>
</dbReference>
<keyword evidence="5" id="KW-1185">Reference proteome</keyword>
<dbReference type="GO" id="GO:0000976">
    <property type="term" value="F:transcription cis-regulatory region binding"/>
    <property type="evidence" value="ECO:0007669"/>
    <property type="project" value="TreeGrafter"/>
</dbReference>
<dbReference type="Pfam" id="PF00440">
    <property type="entry name" value="TetR_N"/>
    <property type="match status" value="1"/>
</dbReference>
<dbReference type="PANTHER" id="PTHR30055:SF148">
    <property type="entry name" value="TETR-FAMILY TRANSCRIPTIONAL REGULATOR"/>
    <property type="match status" value="1"/>
</dbReference>
<keyword evidence="3" id="KW-0804">Transcription</keyword>
<dbReference type="InterPro" id="IPR050109">
    <property type="entry name" value="HTH-type_TetR-like_transc_reg"/>
</dbReference>
<dbReference type="AlphaFoldDB" id="A0A399G997"/>
<gene>
    <name evidence="4" type="ORF">NI17_007755</name>
</gene>
<evidence type="ECO:0000256" key="1">
    <source>
        <dbReference type="ARBA" id="ARBA00023015"/>
    </source>
</evidence>
<dbReference type="SUPFAM" id="SSF46689">
    <property type="entry name" value="Homeodomain-like"/>
    <property type="match status" value="1"/>
</dbReference>
<dbReference type="OrthoDB" id="9796019at2"/>
<dbReference type="GO" id="GO:0003700">
    <property type="term" value="F:DNA-binding transcription factor activity"/>
    <property type="evidence" value="ECO:0007669"/>
    <property type="project" value="TreeGrafter"/>
</dbReference>
<dbReference type="InterPro" id="IPR001647">
    <property type="entry name" value="HTH_TetR"/>
</dbReference>
<reference evidence="4" key="1">
    <citation type="submission" date="2020-10" db="EMBL/GenBank/DDBJ databases">
        <title>De novo genome project of the cellulose decomposer Thermobifida halotolerans type strain.</title>
        <authorList>
            <person name="Nagy I."/>
            <person name="Horvath B."/>
            <person name="Kukolya J."/>
            <person name="Nagy I."/>
            <person name="Orsini M."/>
        </authorList>
    </citation>
    <scope>NUCLEOTIDE SEQUENCE</scope>
    <source>
        <strain evidence="4">DSM 44931</strain>
    </source>
</reference>
<dbReference type="PROSITE" id="PS50977">
    <property type="entry name" value="HTH_TETR_2"/>
    <property type="match status" value="1"/>
</dbReference>
<evidence type="ECO:0000256" key="2">
    <source>
        <dbReference type="ARBA" id="ARBA00023125"/>
    </source>
</evidence>
<keyword evidence="1" id="KW-0805">Transcription regulation</keyword>
<sequence>MHSDLSAVDHRRRPRRRGKTLDDAIFWAVVVELAENGYAKLSMESVAERARASKASLYRRWPSRVELVMDTVARMLVDPSDPPDTGSLRGDLLTLLRRGAALLAGPAGEAMRGLLGDPELARRFRDHSQGVGRAVMAEIVRGAVERGELDPACVTPRRLEAGQALLRHHFLFHGTPIPEAVVVEIVDEVVLPLLSAPPPEPSDGWE</sequence>